<dbReference type="RefSeq" id="WP_051491127.1">
    <property type="nucleotide sequence ID" value="NZ_MKQP01000032.1"/>
</dbReference>
<dbReference type="PROSITE" id="PS52029">
    <property type="entry name" value="LD_TPASE"/>
    <property type="match status" value="1"/>
</dbReference>
<dbReference type="EMBL" id="MKQP01000032">
    <property type="protein sequence ID" value="OMD28957.1"/>
    <property type="molecule type" value="Genomic_DNA"/>
</dbReference>
<dbReference type="CDD" id="cd16913">
    <property type="entry name" value="YkuD_like"/>
    <property type="match status" value="1"/>
</dbReference>
<dbReference type="Gene3D" id="3.30.457.10">
    <property type="entry name" value="Copper amine oxidase-like, N-terminal domain"/>
    <property type="match status" value="1"/>
</dbReference>
<accession>A0A1R0X4N3</accession>
<dbReference type="GO" id="GO:0071972">
    <property type="term" value="F:peptidoglycan L,D-transpeptidase activity"/>
    <property type="evidence" value="ECO:0007669"/>
    <property type="project" value="TreeGrafter"/>
</dbReference>
<dbReference type="GO" id="GO:0018104">
    <property type="term" value="P:peptidoglycan-protein cross-linking"/>
    <property type="evidence" value="ECO:0007669"/>
    <property type="project" value="TreeGrafter"/>
</dbReference>
<dbReference type="InterPro" id="IPR038063">
    <property type="entry name" value="Transpep_catalytic_dom"/>
</dbReference>
<keyword evidence="3" id="KW-0808">Transferase</keyword>
<evidence type="ECO:0000256" key="8">
    <source>
        <dbReference type="ARBA" id="ARBA00060592"/>
    </source>
</evidence>
<evidence type="ECO:0000256" key="7">
    <source>
        <dbReference type="ARBA" id="ARBA00023316"/>
    </source>
</evidence>
<keyword evidence="6 9" id="KW-0573">Peptidoglycan synthesis</keyword>
<dbReference type="InterPro" id="IPR005490">
    <property type="entry name" value="LD_TPept_cat_dom"/>
</dbReference>
<dbReference type="Gene3D" id="2.40.440.10">
    <property type="entry name" value="L,D-transpeptidase catalytic domain-like"/>
    <property type="match status" value="1"/>
</dbReference>
<dbReference type="SUPFAM" id="SSF55383">
    <property type="entry name" value="Copper amine oxidase, domain N"/>
    <property type="match status" value="1"/>
</dbReference>
<name>A0A1R0X4N3_9BACL</name>
<dbReference type="InterPro" id="IPR036582">
    <property type="entry name" value="Mao_N_sf"/>
</dbReference>
<dbReference type="PANTHER" id="PTHR30582:SF4">
    <property type="entry name" value="L,D-TRANSPEPTIDASE YQJB-RELATED"/>
    <property type="match status" value="1"/>
</dbReference>
<protein>
    <recommendedName>
        <fullName evidence="10">L,D-TPase catalytic domain-containing protein</fullName>
    </recommendedName>
</protein>
<dbReference type="InterPro" id="IPR050979">
    <property type="entry name" value="LD-transpeptidase"/>
</dbReference>
<comment type="pathway">
    <text evidence="8">Glycan biosynthesis.</text>
</comment>
<dbReference type="GO" id="GO:0071555">
    <property type="term" value="P:cell wall organization"/>
    <property type="evidence" value="ECO:0007669"/>
    <property type="project" value="UniProtKB-UniRule"/>
</dbReference>
<feature type="active site" description="Proton donor/acceptor" evidence="9">
    <location>
        <position position="128"/>
    </location>
</feature>
<dbReference type="AlphaFoldDB" id="A0A1R0X4N3"/>
<keyword evidence="4" id="KW-0378">Hydrolase</keyword>
<dbReference type="SUPFAM" id="SSF141523">
    <property type="entry name" value="L,D-transpeptidase catalytic domain-like"/>
    <property type="match status" value="1"/>
</dbReference>
<dbReference type="PANTHER" id="PTHR30582">
    <property type="entry name" value="L,D-TRANSPEPTIDASE"/>
    <property type="match status" value="1"/>
</dbReference>
<dbReference type="GO" id="GO:0008360">
    <property type="term" value="P:regulation of cell shape"/>
    <property type="evidence" value="ECO:0007669"/>
    <property type="project" value="UniProtKB-UniRule"/>
</dbReference>
<evidence type="ECO:0000259" key="10">
    <source>
        <dbReference type="PROSITE" id="PS52029"/>
    </source>
</evidence>
<dbReference type="Pfam" id="PF03734">
    <property type="entry name" value="YkuD"/>
    <property type="match status" value="1"/>
</dbReference>
<sequence>MNLCFSGGRFQTFLQRNIKLMLVFGLLFAACFTGVGRVEAAGSDLIIVNKKTNKLAYFSDGKLVKTFPVATGKSKELTPEGSFKMVVKVKNRPYYKEKIPGGDPANPLGDRWLGLEVNGTYGTTYAIHGNNNESSIGKYVSAGCIRMHNDDIHWLYPKVAKNTRVIITTSTLAMENIATKNGYSVGSNKFAGIFEINGTTTKLKDPFILENSRVFVPLRESVALLGGTLQSEAGTGALLITIGNRTVTHKPLSNKAIVNGKSITILPSRNENNRLLIPLSILPDLFAVQVQWNAQTQVVKIKL</sequence>
<evidence type="ECO:0000313" key="12">
    <source>
        <dbReference type="Proteomes" id="UP000187465"/>
    </source>
</evidence>
<evidence type="ECO:0000256" key="1">
    <source>
        <dbReference type="ARBA" id="ARBA00004752"/>
    </source>
</evidence>
<keyword evidence="5 9" id="KW-0133">Cell shape</keyword>
<evidence type="ECO:0000256" key="4">
    <source>
        <dbReference type="ARBA" id="ARBA00022801"/>
    </source>
</evidence>
<dbReference type="UniPathway" id="UPA00219"/>
<dbReference type="GO" id="GO:0016740">
    <property type="term" value="F:transferase activity"/>
    <property type="evidence" value="ECO:0007669"/>
    <property type="project" value="UniProtKB-KW"/>
</dbReference>
<evidence type="ECO:0000256" key="5">
    <source>
        <dbReference type="ARBA" id="ARBA00022960"/>
    </source>
</evidence>
<comment type="similarity">
    <text evidence="2">Belongs to the YkuD family.</text>
</comment>
<evidence type="ECO:0000256" key="3">
    <source>
        <dbReference type="ARBA" id="ARBA00022679"/>
    </source>
</evidence>
<dbReference type="GO" id="GO:0005576">
    <property type="term" value="C:extracellular region"/>
    <property type="evidence" value="ECO:0007669"/>
    <property type="project" value="TreeGrafter"/>
</dbReference>
<evidence type="ECO:0000256" key="9">
    <source>
        <dbReference type="PROSITE-ProRule" id="PRU01373"/>
    </source>
</evidence>
<comment type="pathway">
    <text evidence="1 9">Cell wall biogenesis; peptidoglycan biosynthesis.</text>
</comment>
<dbReference type="Pfam" id="PF07833">
    <property type="entry name" value="Cu_amine_oxidN1"/>
    <property type="match status" value="1"/>
</dbReference>
<evidence type="ECO:0000256" key="6">
    <source>
        <dbReference type="ARBA" id="ARBA00022984"/>
    </source>
</evidence>
<evidence type="ECO:0000313" key="11">
    <source>
        <dbReference type="EMBL" id="OMD28957.1"/>
    </source>
</evidence>
<feature type="active site" description="Nucleophile" evidence="9">
    <location>
        <position position="144"/>
    </location>
</feature>
<gene>
    <name evidence="11" type="ORF">BJP51_23530</name>
</gene>
<comment type="caution">
    <text evidence="11">The sequence shown here is derived from an EMBL/GenBank/DDBJ whole genome shotgun (WGS) entry which is preliminary data.</text>
</comment>
<dbReference type="Proteomes" id="UP000187465">
    <property type="component" value="Unassembled WGS sequence"/>
</dbReference>
<proteinExistence type="inferred from homology"/>
<keyword evidence="7 9" id="KW-0961">Cell wall biogenesis/degradation</keyword>
<dbReference type="InterPro" id="IPR012854">
    <property type="entry name" value="Cu_amine_oxidase-like_N"/>
</dbReference>
<organism evidence="11 12">
    <name type="scientific">Paenibacillus odorifer</name>
    <dbReference type="NCBI Taxonomy" id="189426"/>
    <lineage>
        <taxon>Bacteria</taxon>
        <taxon>Bacillati</taxon>
        <taxon>Bacillota</taxon>
        <taxon>Bacilli</taxon>
        <taxon>Bacillales</taxon>
        <taxon>Paenibacillaceae</taxon>
        <taxon>Paenibacillus</taxon>
    </lineage>
</organism>
<reference evidence="11 12" key="1">
    <citation type="submission" date="2016-10" db="EMBL/GenBank/DDBJ databases">
        <title>Paenibacillus species isolates.</title>
        <authorList>
            <person name="Beno S.M."/>
        </authorList>
    </citation>
    <scope>NUCLEOTIDE SEQUENCE [LARGE SCALE GENOMIC DNA]</scope>
    <source>
        <strain evidence="11 12">FSL H7-0604</strain>
    </source>
</reference>
<evidence type="ECO:0000256" key="2">
    <source>
        <dbReference type="ARBA" id="ARBA00005992"/>
    </source>
</evidence>
<feature type="domain" description="L,D-TPase catalytic" evidence="10">
    <location>
        <begin position="44"/>
        <end position="168"/>
    </location>
</feature>
<dbReference type="FunFam" id="2.40.440.10:FF:000003">
    <property type="entry name" value="L,D-transpeptidase YciB"/>
    <property type="match status" value="1"/>
</dbReference>